<evidence type="ECO:0000256" key="4">
    <source>
        <dbReference type="ARBA" id="ARBA00022692"/>
    </source>
</evidence>
<dbReference type="GO" id="GO:0046677">
    <property type="term" value="P:response to antibiotic"/>
    <property type="evidence" value="ECO:0007669"/>
    <property type="project" value="UniProtKB-KW"/>
</dbReference>
<dbReference type="Gene3D" id="1.20.1720.10">
    <property type="entry name" value="Multidrug resistance protein D"/>
    <property type="match status" value="1"/>
</dbReference>
<keyword evidence="2" id="KW-0813">Transport</keyword>
<dbReference type="InterPro" id="IPR020846">
    <property type="entry name" value="MFS_dom"/>
</dbReference>
<dbReference type="InterPro" id="IPR036259">
    <property type="entry name" value="MFS_trans_sf"/>
</dbReference>
<feature type="transmembrane region" description="Helical" evidence="9">
    <location>
        <begin position="431"/>
        <end position="452"/>
    </location>
</feature>
<keyword evidence="7" id="KW-0046">Antibiotic resistance</keyword>
<dbReference type="EMBL" id="FODD01000030">
    <property type="protein sequence ID" value="SEO55517.1"/>
    <property type="molecule type" value="Genomic_DNA"/>
</dbReference>
<feature type="transmembrane region" description="Helical" evidence="9">
    <location>
        <begin position="129"/>
        <end position="151"/>
    </location>
</feature>
<dbReference type="GO" id="GO:0005886">
    <property type="term" value="C:plasma membrane"/>
    <property type="evidence" value="ECO:0007669"/>
    <property type="project" value="UniProtKB-SubCell"/>
</dbReference>
<evidence type="ECO:0000256" key="6">
    <source>
        <dbReference type="ARBA" id="ARBA00023136"/>
    </source>
</evidence>
<evidence type="ECO:0000256" key="5">
    <source>
        <dbReference type="ARBA" id="ARBA00022989"/>
    </source>
</evidence>
<evidence type="ECO:0000256" key="9">
    <source>
        <dbReference type="SAM" id="Phobius"/>
    </source>
</evidence>
<proteinExistence type="predicted"/>
<keyword evidence="5 9" id="KW-1133">Transmembrane helix</keyword>
<dbReference type="PROSITE" id="PS50850">
    <property type="entry name" value="MFS"/>
    <property type="match status" value="1"/>
</dbReference>
<protein>
    <submittedName>
        <fullName evidence="11">Drug resistance transporter, EmrB/QacA subfamily</fullName>
    </submittedName>
</protein>
<feature type="transmembrane region" description="Helical" evidence="9">
    <location>
        <begin position="256"/>
        <end position="275"/>
    </location>
</feature>
<sequence>METNAERASASGDGTVSVGDEGDPQAGGTGEAAHARWVLILGSLGAFMVFLDTTIVNVAFETISRSFHTTTGHLAWVLNAYSLVFAAMLIPAGRVADRYGRKRIFTVGIAGFALMSALCGLAPNASMLIGARALQAVFAALVVPSSLALVLHEFHAARRHVAIGVWGAMAAAAAAVGPTGGALLTQYASWRWIFLVNVPIAVIILAFGKQFLRESRDPQASGVPDPLGTVLVALVPALLSYSIIEGPTRGWSDPWVVAGFIGATLAFPAFLWRTLKTARPVMDLALFKERQFRDINIATLLFSTAFFGLLLANLIFLQSVWHYSVLRAALASAAGPVVVTIIARSTTKLASVIGHRIVLLAGAATWTAGCLGFALSVQASPNWTTHWLPWTLLTGLGIGLTLPVQSAAAVEKLPPAQFAIGSAINASFRQLGAVLGISIFVAILGSPSRATIVGTFHHIWWVFALLGLAAGIVQAVPRLKAEAIPQNS</sequence>
<dbReference type="SUPFAM" id="SSF103473">
    <property type="entry name" value="MFS general substrate transporter"/>
    <property type="match status" value="1"/>
</dbReference>
<dbReference type="InterPro" id="IPR004638">
    <property type="entry name" value="EmrB-like"/>
</dbReference>
<dbReference type="PANTHER" id="PTHR42718:SF48">
    <property type="entry name" value="CONSERVED TWO-DOMAIN MEMBRANE PROTEIN-RELATED"/>
    <property type="match status" value="1"/>
</dbReference>
<feature type="transmembrane region" description="Helical" evidence="9">
    <location>
        <begin position="323"/>
        <end position="345"/>
    </location>
</feature>
<name>A0A1H8QNG5_9ACTN</name>
<feature type="region of interest" description="Disordered" evidence="8">
    <location>
        <begin position="1"/>
        <end position="29"/>
    </location>
</feature>
<evidence type="ECO:0000259" key="10">
    <source>
        <dbReference type="PROSITE" id="PS50850"/>
    </source>
</evidence>
<feature type="transmembrane region" description="Helical" evidence="9">
    <location>
        <begin position="295"/>
        <end position="317"/>
    </location>
</feature>
<dbReference type="InterPro" id="IPR011701">
    <property type="entry name" value="MFS"/>
</dbReference>
<keyword evidence="12" id="KW-1185">Reference proteome</keyword>
<feature type="transmembrane region" description="Helical" evidence="9">
    <location>
        <begin position="357"/>
        <end position="375"/>
    </location>
</feature>
<feature type="transmembrane region" description="Helical" evidence="9">
    <location>
        <begin position="190"/>
        <end position="207"/>
    </location>
</feature>
<evidence type="ECO:0000256" key="8">
    <source>
        <dbReference type="SAM" id="MobiDB-lite"/>
    </source>
</evidence>
<feature type="transmembrane region" description="Helical" evidence="9">
    <location>
        <begin position="37"/>
        <end position="60"/>
    </location>
</feature>
<dbReference type="STRING" id="310780.SAMN05216267_103083"/>
<dbReference type="PANTHER" id="PTHR42718">
    <property type="entry name" value="MAJOR FACILITATOR SUPERFAMILY MULTIDRUG TRANSPORTER MFSC"/>
    <property type="match status" value="1"/>
</dbReference>
<feature type="transmembrane region" description="Helical" evidence="9">
    <location>
        <begin position="227"/>
        <end position="244"/>
    </location>
</feature>
<keyword evidence="3" id="KW-1003">Cell membrane</keyword>
<keyword evidence="4 9" id="KW-0812">Transmembrane</keyword>
<dbReference type="PROSITE" id="PS00216">
    <property type="entry name" value="SUGAR_TRANSPORT_1"/>
    <property type="match status" value="1"/>
</dbReference>
<comment type="subcellular location">
    <subcellularLocation>
        <location evidence="1">Cell membrane</location>
        <topology evidence="1">Multi-pass membrane protein</topology>
    </subcellularLocation>
</comment>
<organism evidence="11 12">
    <name type="scientific">Actinacidiphila rubida</name>
    <dbReference type="NCBI Taxonomy" id="310780"/>
    <lineage>
        <taxon>Bacteria</taxon>
        <taxon>Bacillati</taxon>
        <taxon>Actinomycetota</taxon>
        <taxon>Actinomycetes</taxon>
        <taxon>Kitasatosporales</taxon>
        <taxon>Streptomycetaceae</taxon>
        <taxon>Actinacidiphila</taxon>
    </lineage>
</organism>
<gene>
    <name evidence="11" type="ORF">SAMN05216267_103083</name>
</gene>
<feature type="transmembrane region" description="Helical" evidence="9">
    <location>
        <begin position="387"/>
        <end position="410"/>
    </location>
</feature>
<evidence type="ECO:0000256" key="3">
    <source>
        <dbReference type="ARBA" id="ARBA00022475"/>
    </source>
</evidence>
<dbReference type="AlphaFoldDB" id="A0A1H8QNG5"/>
<dbReference type="CDD" id="cd17321">
    <property type="entry name" value="MFS_MMR_MDR_like"/>
    <property type="match status" value="1"/>
</dbReference>
<reference evidence="11 12" key="1">
    <citation type="submission" date="2016-10" db="EMBL/GenBank/DDBJ databases">
        <authorList>
            <person name="de Groot N.N."/>
        </authorList>
    </citation>
    <scope>NUCLEOTIDE SEQUENCE [LARGE SCALE GENOMIC DNA]</scope>
    <source>
        <strain evidence="11 12">CGMCC 4.2026</strain>
    </source>
</reference>
<dbReference type="Proteomes" id="UP000181951">
    <property type="component" value="Unassembled WGS sequence"/>
</dbReference>
<evidence type="ECO:0000313" key="12">
    <source>
        <dbReference type="Proteomes" id="UP000181951"/>
    </source>
</evidence>
<evidence type="ECO:0000256" key="7">
    <source>
        <dbReference type="ARBA" id="ARBA00023251"/>
    </source>
</evidence>
<evidence type="ECO:0000256" key="2">
    <source>
        <dbReference type="ARBA" id="ARBA00022448"/>
    </source>
</evidence>
<dbReference type="Pfam" id="PF07690">
    <property type="entry name" value="MFS_1"/>
    <property type="match status" value="1"/>
</dbReference>
<feature type="transmembrane region" description="Helical" evidence="9">
    <location>
        <begin position="458"/>
        <end position="476"/>
    </location>
</feature>
<evidence type="ECO:0000256" key="1">
    <source>
        <dbReference type="ARBA" id="ARBA00004651"/>
    </source>
</evidence>
<dbReference type="NCBIfam" id="TIGR00711">
    <property type="entry name" value="efflux_EmrB"/>
    <property type="match status" value="1"/>
</dbReference>
<accession>A0A1H8QNG5</accession>
<feature type="transmembrane region" description="Helical" evidence="9">
    <location>
        <begin position="72"/>
        <end position="92"/>
    </location>
</feature>
<dbReference type="RefSeq" id="WP_079138214.1">
    <property type="nucleotide sequence ID" value="NZ_FODD01000030.1"/>
</dbReference>
<dbReference type="GO" id="GO:0022857">
    <property type="term" value="F:transmembrane transporter activity"/>
    <property type="evidence" value="ECO:0007669"/>
    <property type="project" value="InterPro"/>
</dbReference>
<dbReference type="InterPro" id="IPR005829">
    <property type="entry name" value="Sugar_transporter_CS"/>
</dbReference>
<feature type="domain" description="Major facilitator superfamily (MFS) profile" evidence="10">
    <location>
        <begin position="38"/>
        <end position="482"/>
    </location>
</feature>
<feature type="transmembrane region" description="Helical" evidence="9">
    <location>
        <begin position="163"/>
        <end position="184"/>
    </location>
</feature>
<evidence type="ECO:0000313" key="11">
    <source>
        <dbReference type="EMBL" id="SEO55517.1"/>
    </source>
</evidence>
<feature type="transmembrane region" description="Helical" evidence="9">
    <location>
        <begin position="104"/>
        <end position="123"/>
    </location>
</feature>
<dbReference type="OrthoDB" id="7375466at2"/>
<keyword evidence="6 9" id="KW-0472">Membrane</keyword>
<dbReference type="Gene3D" id="1.20.1250.20">
    <property type="entry name" value="MFS general substrate transporter like domains"/>
    <property type="match status" value="1"/>
</dbReference>